<evidence type="ECO:0000256" key="1">
    <source>
        <dbReference type="ARBA" id="ARBA00006529"/>
    </source>
</evidence>
<dbReference type="SUPFAM" id="SSF56112">
    <property type="entry name" value="Protein kinase-like (PK-like)"/>
    <property type="match status" value="1"/>
</dbReference>
<feature type="domain" description="Protein kinase" evidence="8">
    <location>
        <begin position="1"/>
        <end position="297"/>
    </location>
</feature>
<name>A0A438FKN4_VITVI</name>
<comment type="caution">
    <text evidence="9">The sequence shown here is derived from an EMBL/GenBank/DDBJ whole genome shotgun (WGS) entry which is preliminary data.</text>
</comment>
<dbReference type="Proteomes" id="UP000288805">
    <property type="component" value="Unassembled WGS sequence"/>
</dbReference>
<dbReference type="Gene3D" id="1.10.510.10">
    <property type="entry name" value="Transferase(Phosphotransferase) domain 1"/>
    <property type="match status" value="1"/>
</dbReference>
<dbReference type="PROSITE" id="PS50011">
    <property type="entry name" value="PROTEIN_KINASE_DOM"/>
    <property type="match status" value="1"/>
</dbReference>
<dbReference type="InterPro" id="IPR011009">
    <property type="entry name" value="Kinase-like_dom_sf"/>
</dbReference>
<proteinExistence type="inferred from homology"/>
<evidence type="ECO:0000256" key="4">
    <source>
        <dbReference type="ARBA" id="ARBA00022741"/>
    </source>
</evidence>
<evidence type="ECO:0000256" key="5">
    <source>
        <dbReference type="ARBA" id="ARBA00022777"/>
    </source>
</evidence>
<dbReference type="GO" id="GO:0004674">
    <property type="term" value="F:protein serine/threonine kinase activity"/>
    <property type="evidence" value="ECO:0007669"/>
    <property type="project" value="UniProtKB-KW"/>
</dbReference>
<evidence type="ECO:0000256" key="2">
    <source>
        <dbReference type="ARBA" id="ARBA00022527"/>
    </source>
</evidence>
<keyword evidence="4" id="KW-0547">Nucleotide-binding</keyword>
<dbReference type="SMART" id="SM00220">
    <property type="entry name" value="S_TKc"/>
    <property type="match status" value="1"/>
</dbReference>
<keyword evidence="3" id="KW-0808">Transferase</keyword>
<dbReference type="InterPro" id="IPR000719">
    <property type="entry name" value="Prot_kinase_dom"/>
</dbReference>
<keyword evidence="5 9" id="KW-0418">Kinase</keyword>
<dbReference type="InterPro" id="IPR050538">
    <property type="entry name" value="MAP_kinase_kinase_kinase"/>
</dbReference>
<evidence type="ECO:0000256" key="3">
    <source>
        <dbReference type="ARBA" id="ARBA00022679"/>
    </source>
</evidence>
<dbReference type="GO" id="GO:0005524">
    <property type="term" value="F:ATP binding"/>
    <property type="evidence" value="ECO:0007669"/>
    <property type="project" value="UniProtKB-KW"/>
</dbReference>
<dbReference type="EMBL" id="QGNW01000852">
    <property type="protein sequence ID" value="RVW60553.1"/>
    <property type="molecule type" value="Genomic_DNA"/>
</dbReference>
<dbReference type="Pfam" id="PF00069">
    <property type="entry name" value="Pkinase"/>
    <property type="match status" value="1"/>
</dbReference>
<keyword evidence="2" id="KW-0723">Serine/threonine-protein kinase</keyword>
<evidence type="ECO:0000256" key="6">
    <source>
        <dbReference type="ARBA" id="ARBA00022840"/>
    </source>
</evidence>
<comment type="similarity">
    <text evidence="1">Belongs to the protein kinase superfamily. STE Ser/Thr protein kinase family. MAP kinase kinase kinase subfamily.</text>
</comment>
<keyword evidence="6" id="KW-0067">ATP-binding</keyword>
<evidence type="ECO:0000259" key="8">
    <source>
        <dbReference type="PROSITE" id="PS50011"/>
    </source>
</evidence>
<protein>
    <submittedName>
        <fullName evidence="9">Mitogen-activated protein kinase kinase kinase 1</fullName>
    </submittedName>
</protein>
<evidence type="ECO:0000256" key="7">
    <source>
        <dbReference type="SAM" id="MobiDB-lite"/>
    </source>
</evidence>
<reference evidence="9 10" key="1">
    <citation type="journal article" date="2018" name="PLoS Genet.">
        <title>Population sequencing reveals clonal diversity and ancestral inbreeding in the grapevine cultivar Chardonnay.</title>
        <authorList>
            <person name="Roach M.J."/>
            <person name="Johnson D.L."/>
            <person name="Bohlmann J."/>
            <person name="van Vuuren H.J."/>
            <person name="Jones S.J."/>
            <person name="Pretorius I.S."/>
            <person name="Schmidt S.A."/>
            <person name="Borneman A.R."/>
        </authorList>
    </citation>
    <scope>NUCLEOTIDE SEQUENCE [LARGE SCALE GENOMIC DNA]</scope>
    <source>
        <strain evidence="10">cv. Chardonnay</strain>
        <tissue evidence="9">Leaf</tissue>
    </source>
</reference>
<evidence type="ECO:0000313" key="10">
    <source>
        <dbReference type="Proteomes" id="UP000288805"/>
    </source>
</evidence>
<dbReference type="AlphaFoldDB" id="A0A438FKN4"/>
<gene>
    <name evidence="9" type="primary">MEKK1_8</name>
    <name evidence="9" type="ORF">CK203_061468</name>
</gene>
<dbReference type="PANTHER" id="PTHR48016">
    <property type="entry name" value="MAP KINASE KINASE KINASE SSK2-RELATED-RELATED"/>
    <property type="match status" value="1"/>
</dbReference>
<evidence type="ECO:0000313" key="9">
    <source>
        <dbReference type="EMBL" id="RVW60553.1"/>
    </source>
</evidence>
<dbReference type="PANTHER" id="PTHR48016:SF29">
    <property type="entry name" value="MITOGEN-ACTIVATED PROTEIN KINASE KINASE KINASE 1-RELATED"/>
    <property type="match status" value="1"/>
</dbReference>
<feature type="region of interest" description="Disordered" evidence="7">
    <location>
        <begin position="113"/>
        <end position="136"/>
    </location>
</feature>
<sequence length="317" mass="35622">MKNTLDINLFYRIFFSGICFFNRIPHLFCGLVEKKVFTDLIGHGIDNEVAILILAADKHKNGLRPLEIVILIQLVTCDAKKRAIGSSMVIGRLNHVWIGLMNLGQFATRLEKDHSGRDSSRGFRSPVAEKKKASENRSRSQWETALIPCRKLVANMERKRVGGVLVKLELGDRRVKFWIDKWGGDEPLCVSFPSLYALAVAKEAWVADLWVVNRKNKGYGLAADIWSLGCTVLEILTRRPPYSHLEGMQALFRIGKGEPPPVSNSLSSDARDFILKCLQVNPSDRPTAGQLLDHPFVKRPLHTFSGPQSPRMNGIRP</sequence>
<accession>A0A438FKN4</accession>
<organism evidence="9 10">
    <name type="scientific">Vitis vinifera</name>
    <name type="common">Grape</name>
    <dbReference type="NCBI Taxonomy" id="29760"/>
    <lineage>
        <taxon>Eukaryota</taxon>
        <taxon>Viridiplantae</taxon>
        <taxon>Streptophyta</taxon>
        <taxon>Embryophyta</taxon>
        <taxon>Tracheophyta</taxon>
        <taxon>Spermatophyta</taxon>
        <taxon>Magnoliopsida</taxon>
        <taxon>eudicotyledons</taxon>
        <taxon>Gunneridae</taxon>
        <taxon>Pentapetalae</taxon>
        <taxon>rosids</taxon>
        <taxon>Vitales</taxon>
        <taxon>Vitaceae</taxon>
        <taxon>Viteae</taxon>
        <taxon>Vitis</taxon>
    </lineage>
</organism>